<reference evidence="1 2" key="1">
    <citation type="submission" date="2016-11" db="EMBL/GenBank/DDBJ databases">
        <authorList>
            <person name="Jaros S."/>
            <person name="Januszkiewicz K."/>
            <person name="Wedrychowicz H."/>
        </authorList>
    </citation>
    <scope>NUCLEOTIDE SEQUENCE [LARGE SCALE GENOMIC DNA]</scope>
</reference>
<evidence type="ECO:0000313" key="1">
    <source>
        <dbReference type="EMBL" id="SGZ11719.1"/>
    </source>
</evidence>
<proteinExistence type="predicted"/>
<keyword evidence="2" id="KW-1185">Reference proteome</keyword>
<accession>A0A2X0ML53</accession>
<name>A0A2X0ML53_9BASI</name>
<protein>
    <submittedName>
        <fullName evidence="1">BQ5605_C028g10451 protein</fullName>
    </submittedName>
</protein>
<organism evidence="1 2">
    <name type="scientific">Microbotryum silenes-dioicae</name>
    <dbReference type="NCBI Taxonomy" id="796604"/>
    <lineage>
        <taxon>Eukaryota</taxon>
        <taxon>Fungi</taxon>
        <taxon>Dikarya</taxon>
        <taxon>Basidiomycota</taxon>
        <taxon>Pucciniomycotina</taxon>
        <taxon>Microbotryomycetes</taxon>
        <taxon>Microbotryales</taxon>
        <taxon>Microbotryaceae</taxon>
        <taxon>Microbotryum</taxon>
    </lineage>
</organism>
<gene>
    <name evidence="1" type="primary">BQ5605_C028g10451</name>
    <name evidence="1" type="ORF">BQ5605_C028G10451</name>
</gene>
<dbReference type="Proteomes" id="UP000249464">
    <property type="component" value="Unassembled WGS sequence"/>
</dbReference>
<evidence type="ECO:0000313" key="2">
    <source>
        <dbReference type="Proteomes" id="UP000249464"/>
    </source>
</evidence>
<sequence>MLTFVAREDQDVVEINEHGDVEKIAEDRVHEVLEGGRRVGETEGHDEALEVSIARSKCARAKVQFGVDFGAGVFGRGLQVEWEGVTIFASDLIEATVVHTQTKRSILLAHKQDGGTCGRRWRHR</sequence>
<dbReference type="AlphaFoldDB" id="A0A2X0ML53"/>
<dbReference type="EMBL" id="FQNC01000080">
    <property type="protein sequence ID" value="SGZ11719.1"/>
    <property type="molecule type" value="Genomic_DNA"/>
</dbReference>